<dbReference type="SMART" id="SM00743">
    <property type="entry name" value="Agenet"/>
    <property type="match status" value="1"/>
</dbReference>
<sequence>MVRPSFPPIFKESQLPVIFPASSDVIAIVSDTWKIGDLVDWWFQNCYWSGKISKILEDDKVSLDLPDPPIGEGKSYDADCKDLRPTLDWTPESGWKVPAPEIDSSGQSRKEVELDGLEDDDYFLGLDETKFPSLGDKELESLGSLSEIDDLATTFRKLNRAIEEPKKLADYVVEEIASETKEKKPEEAVEEPAKPAVEEPAPPVEEEPLPTPPVPLKEKIVAAEDDGAKTVEAIEETVNPVVPVPSEIPAVNQGLANGQPVEMDAVSIIATILSEVQKEVLLTSPDTLLATLTPALVAEANMLRERFAHWHHTGALIGMSSRSCRAMMRLLGIQPLYEGQLQRLFLNRCTHHETRTSLVKILMEMLMVDLRGPINSLTESSESPFRLYVCQSYITYSRPQFHGGVPLLLSSLIMESLANSTKNHPKVSKLLLHLELPISLEATVRGRGKAVLMDEDKPEFRIGAYAIVSLVGLLRQPLYTRSVSHL</sequence>
<evidence type="ECO:0000313" key="4">
    <source>
        <dbReference type="Proteomes" id="UP000734854"/>
    </source>
</evidence>
<feature type="domain" description="Agenet" evidence="2">
    <location>
        <begin position="31"/>
        <end position="91"/>
    </location>
</feature>
<dbReference type="AlphaFoldDB" id="A0A8J5HFX4"/>
<proteinExistence type="predicted"/>
<gene>
    <name evidence="3" type="ORF">ZIOFF_009670</name>
</gene>
<name>A0A8J5HFX4_ZINOF</name>
<feature type="compositionally biased region" description="Basic and acidic residues" evidence="1">
    <location>
        <begin position="179"/>
        <end position="197"/>
    </location>
</feature>
<dbReference type="Proteomes" id="UP000734854">
    <property type="component" value="Unassembled WGS sequence"/>
</dbReference>
<evidence type="ECO:0000259" key="2">
    <source>
        <dbReference type="SMART" id="SM00743"/>
    </source>
</evidence>
<organism evidence="3 4">
    <name type="scientific">Zingiber officinale</name>
    <name type="common">Ginger</name>
    <name type="synonym">Amomum zingiber</name>
    <dbReference type="NCBI Taxonomy" id="94328"/>
    <lineage>
        <taxon>Eukaryota</taxon>
        <taxon>Viridiplantae</taxon>
        <taxon>Streptophyta</taxon>
        <taxon>Embryophyta</taxon>
        <taxon>Tracheophyta</taxon>
        <taxon>Spermatophyta</taxon>
        <taxon>Magnoliopsida</taxon>
        <taxon>Liliopsida</taxon>
        <taxon>Zingiberales</taxon>
        <taxon>Zingiberaceae</taxon>
        <taxon>Zingiber</taxon>
    </lineage>
</organism>
<evidence type="ECO:0000256" key="1">
    <source>
        <dbReference type="SAM" id="MobiDB-lite"/>
    </source>
</evidence>
<dbReference type="EMBL" id="JACMSC010000003">
    <property type="protein sequence ID" value="KAG6527559.1"/>
    <property type="molecule type" value="Genomic_DNA"/>
</dbReference>
<reference evidence="3 4" key="1">
    <citation type="submission" date="2020-08" db="EMBL/GenBank/DDBJ databases">
        <title>Plant Genome Project.</title>
        <authorList>
            <person name="Zhang R.-G."/>
        </authorList>
    </citation>
    <scope>NUCLEOTIDE SEQUENCE [LARGE SCALE GENOMIC DNA]</scope>
    <source>
        <tissue evidence="3">Rhizome</tissue>
    </source>
</reference>
<dbReference type="PANTHER" id="PTHR36805">
    <property type="entry name" value="AGENET DOMAIN-CONTAINING PROTEIN"/>
    <property type="match status" value="1"/>
</dbReference>
<dbReference type="PANTHER" id="PTHR36805:SF7">
    <property type="entry name" value="AGENET DOMAIN-CONTAINING PROTEIN"/>
    <property type="match status" value="1"/>
</dbReference>
<accession>A0A8J5HFX4</accession>
<dbReference type="InterPro" id="IPR014002">
    <property type="entry name" value="Agenet_dom_plant"/>
</dbReference>
<feature type="region of interest" description="Disordered" evidence="1">
    <location>
        <begin position="179"/>
        <end position="214"/>
    </location>
</feature>
<evidence type="ECO:0000313" key="3">
    <source>
        <dbReference type="EMBL" id="KAG6527559.1"/>
    </source>
</evidence>
<keyword evidence="4" id="KW-1185">Reference proteome</keyword>
<protein>
    <recommendedName>
        <fullName evidence="2">Agenet domain-containing protein</fullName>
    </recommendedName>
</protein>
<comment type="caution">
    <text evidence="3">The sequence shown here is derived from an EMBL/GenBank/DDBJ whole genome shotgun (WGS) entry which is preliminary data.</text>
</comment>